<protein>
    <submittedName>
        <fullName evidence="1">Uncharacterized protein</fullName>
    </submittedName>
</protein>
<gene>
    <name evidence="1" type="ORF">GCM10007415_16800</name>
</gene>
<dbReference type="Proteomes" id="UP000660862">
    <property type="component" value="Unassembled WGS sequence"/>
</dbReference>
<comment type="caution">
    <text evidence="1">The sequence shown here is derived from an EMBL/GenBank/DDBJ whole genome shotgun (WGS) entry which is preliminary data.</text>
</comment>
<name>A0A917M8G1_9SPHI</name>
<evidence type="ECO:0000313" key="1">
    <source>
        <dbReference type="EMBL" id="GGG84300.1"/>
    </source>
</evidence>
<accession>A0A917M8G1</accession>
<reference evidence="1" key="2">
    <citation type="submission" date="2020-09" db="EMBL/GenBank/DDBJ databases">
        <authorList>
            <person name="Sun Q."/>
            <person name="Zhou Y."/>
        </authorList>
    </citation>
    <scope>NUCLEOTIDE SEQUENCE</scope>
    <source>
        <strain evidence="1">CGMCC 1.12195</strain>
    </source>
</reference>
<keyword evidence="2" id="KW-1185">Reference proteome</keyword>
<sequence>MSYQIRIDNDPSNSLNCLTFAQSILTKLNRILQKKINLDQEVNEVCFPEDLYVKEGAVERSDPKKAEMHTGDR</sequence>
<dbReference type="AlphaFoldDB" id="A0A917M8G1"/>
<evidence type="ECO:0000313" key="2">
    <source>
        <dbReference type="Proteomes" id="UP000660862"/>
    </source>
</evidence>
<proteinExistence type="predicted"/>
<organism evidence="1 2">
    <name type="scientific">Parapedobacter pyrenivorans</name>
    <dbReference type="NCBI Taxonomy" id="1305674"/>
    <lineage>
        <taxon>Bacteria</taxon>
        <taxon>Pseudomonadati</taxon>
        <taxon>Bacteroidota</taxon>
        <taxon>Sphingobacteriia</taxon>
        <taxon>Sphingobacteriales</taxon>
        <taxon>Sphingobacteriaceae</taxon>
        <taxon>Parapedobacter</taxon>
    </lineage>
</organism>
<reference evidence="1" key="1">
    <citation type="journal article" date="2014" name="Int. J. Syst. Evol. Microbiol.">
        <title>Complete genome sequence of Corynebacterium casei LMG S-19264T (=DSM 44701T), isolated from a smear-ripened cheese.</title>
        <authorList>
            <consortium name="US DOE Joint Genome Institute (JGI-PGF)"/>
            <person name="Walter F."/>
            <person name="Albersmeier A."/>
            <person name="Kalinowski J."/>
            <person name="Ruckert C."/>
        </authorList>
    </citation>
    <scope>NUCLEOTIDE SEQUENCE</scope>
    <source>
        <strain evidence="1">CGMCC 1.12195</strain>
    </source>
</reference>
<dbReference type="EMBL" id="BMER01000001">
    <property type="protein sequence ID" value="GGG84300.1"/>
    <property type="molecule type" value="Genomic_DNA"/>
</dbReference>